<reference evidence="3 4" key="1">
    <citation type="journal article" date="2013" name="Front. Plant Sci.">
        <title>The Reference Genome of the Halophytic Plant Eutrema salsugineum.</title>
        <authorList>
            <person name="Yang R."/>
            <person name="Jarvis D.E."/>
            <person name="Chen H."/>
            <person name="Beilstein M.A."/>
            <person name="Grimwood J."/>
            <person name="Jenkins J."/>
            <person name="Shu S."/>
            <person name="Prochnik S."/>
            <person name="Xin M."/>
            <person name="Ma C."/>
            <person name="Schmutz J."/>
            <person name="Wing R.A."/>
            <person name="Mitchell-Olds T."/>
            <person name="Schumaker K.S."/>
            <person name="Wang X."/>
        </authorList>
    </citation>
    <scope>NUCLEOTIDE SEQUENCE [LARGE SCALE GENOMIC DNA]</scope>
</reference>
<evidence type="ECO:0000313" key="4">
    <source>
        <dbReference type="Proteomes" id="UP000030689"/>
    </source>
</evidence>
<evidence type="ECO:0000256" key="1">
    <source>
        <dbReference type="SAM" id="MobiDB-lite"/>
    </source>
</evidence>
<feature type="domain" description="TRF2/HOY1 PH-like" evidence="2">
    <location>
        <begin position="86"/>
        <end position="211"/>
    </location>
</feature>
<accession>V4M2M4</accession>
<organism evidence="3 4">
    <name type="scientific">Eutrema salsugineum</name>
    <name type="common">Saltwater cress</name>
    <name type="synonym">Sisymbrium salsugineum</name>
    <dbReference type="NCBI Taxonomy" id="72664"/>
    <lineage>
        <taxon>Eukaryota</taxon>
        <taxon>Viridiplantae</taxon>
        <taxon>Streptophyta</taxon>
        <taxon>Embryophyta</taxon>
        <taxon>Tracheophyta</taxon>
        <taxon>Spermatophyta</taxon>
        <taxon>Magnoliopsida</taxon>
        <taxon>eudicotyledons</taxon>
        <taxon>Gunneridae</taxon>
        <taxon>Pentapetalae</taxon>
        <taxon>rosids</taxon>
        <taxon>malvids</taxon>
        <taxon>Brassicales</taxon>
        <taxon>Brassicaceae</taxon>
        <taxon>Eutremeae</taxon>
        <taxon>Eutrema</taxon>
    </lineage>
</organism>
<dbReference type="EMBL" id="KI517398">
    <property type="protein sequence ID" value="ESQ50439.1"/>
    <property type="molecule type" value="Genomic_DNA"/>
</dbReference>
<dbReference type="KEGG" id="eus:EUTSA_v10002069mg"/>
<dbReference type="PANTHER" id="PTHR33494">
    <property type="entry name" value="OS02G0793800 PROTEIN"/>
    <property type="match status" value="1"/>
</dbReference>
<dbReference type="AlphaFoldDB" id="V4M2M4"/>
<protein>
    <recommendedName>
        <fullName evidence="2">TRF2/HOY1 PH-like domain-containing protein</fullName>
    </recommendedName>
</protein>
<sequence>MAPAPDPYRVGGGAKEEEDFVIAPSKKKDDKIEEELVQLPPLNLPLTSNQEFLEKIESILKQDHPCPLQQQLPESPKNLEKPKAMNFPISKITIGEWTSTALFPDDLKAKFYFAKRKIMWEILEDVETATHVARLKRKIEIHWDDVLSFRATVQSGILQLELRKRPAFFMEANPQPGKHTQWIQMDQDFTLNQSASIFRRHTLHFSSGVLEKNLGKIVSSDSFWSKLDKVTFPTLPHSLYFDVPDGNSNKKRRYGQYQTPNNDDLFHHLPPGQGI</sequence>
<feature type="region of interest" description="Disordered" evidence="1">
    <location>
        <begin position="1"/>
        <end position="21"/>
    </location>
</feature>
<dbReference type="OMA" id="TTWTISH"/>
<name>V4M2M4_EUTSA</name>
<dbReference type="Gramene" id="ESQ50439">
    <property type="protein sequence ID" value="ESQ50439"/>
    <property type="gene ID" value="EUTSA_v10002069mg"/>
</dbReference>
<dbReference type="OrthoDB" id="1086017at2759"/>
<gene>
    <name evidence="3" type="ORF">EUTSA_v10002069mg</name>
</gene>
<dbReference type="Pfam" id="PF24818">
    <property type="entry name" value="PH_TRF2_HOY1"/>
    <property type="match status" value="1"/>
</dbReference>
<dbReference type="InterPro" id="IPR057939">
    <property type="entry name" value="TRF2_HOY1_PH"/>
</dbReference>
<dbReference type="eggNOG" id="ENOG502RUQM">
    <property type="taxonomic scope" value="Eukaryota"/>
</dbReference>
<proteinExistence type="predicted"/>
<keyword evidence="4" id="KW-1185">Reference proteome</keyword>
<feature type="region of interest" description="Disordered" evidence="1">
    <location>
        <begin position="250"/>
        <end position="275"/>
    </location>
</feature>
<dbReference type="Proteomes" id="UP000030689">
    <property type="component" value="Unassembled WGS sequence"/>
</dbReference>
<evidence type="ECO:0000313" key="3">
    <source>
        <dbReference type="EMBL" id="ESQ50439.1"/>
    </source>
</evidence>
<dbReference type="PANTHER" id="PTHR33494:SF5">
    <property type="entry name" value="F10A16.6 PROTEIN"/>
    <property type="match status" value="1"/>
</dbReference>
<evidence type="ECO:0000259" key="2">
    <source>
        <dbReference type="Pfam" id="PF24818"/>
    </source>
</evidence>